<reference evidence="1" key="2">
    <citation type="journal article" date="2022" name="New Phytol.">
        <title>Evolutionary transition to the ectomycorrhizal habit in the genomes of a hyperdiverse lineage of mushroom-forming fungi.</title>
        <authorList>
            <person name="Looney B."/>
            <person name="Miyauchi S."/>
            <person name="Morin E."/>
            <person name="Drula E."/>
            <person name="Courty P.E."/>
            <person name="Kohler A."/>
            <person name="Kuo A."/>
            <person name="LaButti K."/>
            <person name="Pangilinan J."/>
            <person name="Lipzen A."/>
            <person name="Riley R."/>
            <person name="Andreopoulos W."/>
            <person name="He G."/>
            <person name="Johnson J."/>
            <person name="Nolan M."/>
            <person name="Tritt A."/>
            <person name="Barry K.W."/>
            <person name="Grigoriev I.V."/>
            <person name="Nagy L.G."/>
            <person name="Hibbett D."/>
            <person name="Henrissat B."/>
            <person name="Matheny P.B."/>
            <person name="Labbe J."/>
            <person name="Martin F.M."/>
        </authorList>
    </citation>
    <scope>NUCLEOTIDE SEQUENCE</scope>
    <source>
        <strain evidence="1">FP105234-sp</strain>
    </source>
</reference>
<accession>A0ACB8RQD0</accession>
<comment type="caution">
    <text evidence="1">The sequence shown here is derived from an EMBL/GenBank/DDBJ whole genome shotgun (WGS) entry which is preliminary data.</text>
</comment>
<proteinExistence type="predicted"/>
<sequence>MATGIDTSFNVGEEIRQEQEDPAYRDAGERWWVERYVALEQAGYVLRPRYHPNWKPSWVTNGTPRGLAEDGHRNSWRWEVIDAARRSDGAQVVLKQIDFDDSREIKMYKLFTSEPLASDPRNHTLFPHETLYLPEVPEPILVMPLGRPIMDPPFETFGEVVPMFTMIFEGIQLMHESHVAHHDCTELNFVMDASSMYPDGFHAMDINRTRDWKGRPKHLTRTQARPRYYIIDYGLSALLRPEDGPPLILATPGGDKSVPEFNNPGLKVPVNPFPIDVYYLGNMIRTLFISKYHGFGFMKALITDMTQADPAARPTMDDVVARFAVIRAGLGSRKLRGRLVRRWEFYPFHFLRNIGHLYKTTTYILGGLPAMADPE</sequence>
<dbReference type="EMBL" id="MU275934">
    <property type="protein sequence ID" value="KAI0046122.1"/>
    <property type="molecule type" value="Genomic_DNA"/>
</dbReference>
<reference evidence="1" key="1">
    <citation type="submission" date="2021-02" db="EMBL/GenBank/DDBJ databases">
        <authorList>
            <consortium name="DOE Joint Genome Institute"/>
            <person name="Ahrendt S."/>
            <person name="Looney B.P."/>
            <person name="Miyauchi S."/>
            <person name="Morin E."/>
            <person name="Drula E."/>
            <person name="Courty P.E."/>
            <person name="Chicoki N."/>
            <person name="Fauchery L."/>
            <person name="Kohler A."/>
            <person name="Kuo A."/>
            <person name="Labutti K."/>
            <person name="Pangilinan J."/>
            <person name="Lipzen A."/>
            <person name="Riley R."/>
            <person name="Andreopoulos W."/>
            <person name="He G."/>
            <person name="Johnson J."/>
            <person name="Barry K.W."/>
            <person name="Grigoriev I.V."/>
            <person name="Nagy L."/>
            <person name="Hibbett D."/>
            <person name="Henrissat B."/>
            <person name="Matheny P.B."/>
            <person name="Labbe J."/>
            <person name="Martin F."/>
        </authorList>
    </citation>
    <scope>NUCLEOTIDE SEQUENCE</scope>
    <source>
        <strain evidence="1">FP105234-sp</strain>
    </source>
</reference>
<dbReference type="Proteomes" id="UP000814033">
    <property type="component" value="Unassembled WGS sequence"/>
</dbReference>
<evidence type="ECO:0000313" key="1">
    <source>
        <dbReference type="EMBL" id="KAI0046122.1"/>
    </source>
</evidence>
<organism evidence="1 2">
    <name type="scientific">Auriscalpium vulgare</name>
    <dbReference type="NCBI Taxonomy" id="40419"/>
    <lineage>
        <taxon>Eukaryota</taxon>
        <taxon>Fungi</taxon>
        <taxon>Dikarya</taxon>
        <taxon>Basidiomycota</taxon>
        <taxon>Agaricomycotina</taxon>
        <taxon>Agaricomycetes</taxon>
        <taxon>Russulales</taxon>
        <taxon>Auriscalpiaceae</taxon>
        <taxon>Auriscalpium</taxon>
    </lineage>
</organism>
<evidence type="ECO:0000313" key="2">
    <source>
        <dbReference type="Proteomes" id="UP000814033"/>
    </source>
</evidence>
<name>A0ACB8RQD0_9AGAM</name>
<keyword evidence="2" id="KW-1185">Reference proteome</keyword>
<gene>
    <name evidence="1" type="ORF">FA95DRAFT_1419837</name>
</gene>
<protein>
    <submittedName>
        <fullName evidence="1">Uncharacterized protein</fullName>
    </submittedName>
</protein>